<dbReference type="CDD" id="cd11304">
    <property type="entry name" value="Cadherin_repeat"/>
    <property type="match status" value="12"/>
</dbReference>
<dbReference type="SUPFAM" id="SSF49313">
    <property type="entry name" value="Cadherin-like"/>
    <property type="match status" value="13"/>
</dbReference>
<keyword evidence="6" id="KW-0677">Repeat</keyword>
<feature type="domain" description="Cadherin" evidence="16">
    <location>
        <begin position="60"/>
        <end position="159"/>
    </location>
</feature>
<dbReference type="PANTHER" id="PTHR24026:SF133">
    <property type="entry name" value="CADHERIN-RELATED FAMILY MEMBER 2"/>
    <property type="match status" value="1"/>
</dbReference>
<evidence type="ECO:0000256" key="10">
    <source>
        <dbReference type="ARBA" id="ARBA00023136"/>
    </source>
</evidence>
<keyword evidence="7 13" id="KW-0106">Calcium</keyword>
<feature type="region of interest" description="Disordered" evidence="14">
    <location>
        <begin position="1901"/>
        <end position="1934"/>
    </location>
</feature>
<dbReference type="OrthoDB" id="6510378at2759"/>
<dbReference type="FunFam" id="2.60.40.60:FF:000020">
    <property type="entry name" value="Dachsous cadherin-related 1b"/>
    <property type="match status" value="3"/>
</dbReference>
<keyword evidence="9 15" id="KW-1133">Transmembrane helix</keyword>
<evidence type="ECO:0000256" key="13">
    <source>
        <dbReference type="PROSITE-ProRule" id="PRU00043"/>
    </source>
</evidence>
<dbReference type="HOGENOM" id="CLU_001354_2_0_1"/>
<feature type="domain" description="Cadherin" evidence="16">
    <location>
        <begin position="1296"/>
        <end position="1404"/>
    </location>
</feature>
<evidence type="ECO:0000256" key="1">
    <source>
        <dbReference type="ARBA" id="ARBA00004251"/>
    </source>
</evidence>
<keyword evidence="10 15" id="KW-0472">Membrane</keyword>
<dbReference type="GO" id="GO:0007156">
    <property type="term" value="P:homophilic cell adhesion via plasma membrane adhesion molecules"/>
    <property type="evidence" value="ECO:0007669"/>
    <property type="project" value="InterPro"/>
</dbReference>
<dbReference type="Gene3D" id="2.60.40.60">
    <property type="entry name" value="Cadherins"/>
    <property type="match status" value="14"/>
</dbReference>
<evidence type="ECO:0000313" key="18">
    <source>
        <dbReference type="Proteomes" id="UP000030746"/>
    </source>
</evidence>
<dbReference type="STRING" id="225164.V3ZRT8"/>
<evidence type="ECO:0000256" key="5">
    <source>
        <dbReference type="ARBA" id="ARBA00022729"/>
    </source>
</evidence>
<sequence length="1934" mass="215530">MSTQQEINIVLRIMAPGHKNLQKKVNQKFIDYILLFLLVIDIVIANNPPRLNIKNVLIWPENTQIGTIIGNLTGIDEDGPSPLQFKTHTQETGKLVELSEPRDVGADTRVVDIILKKELDRDYEPPERKLYFTVTDSTSEVSAQISLFLSDVNDVKPQFENLPYKATVNESVVPNSVIFSGVLAVDPDNGRGGTVQYSMEVGSDAQGADEDYRTTFQIDQVTGNISVIKPLNYEKHNFYQFKIRAEDGLGLEGIPVDFVVTVLDVQDTPPYFVNLPYNVEVEEDVAVGKSILQVTGIDGDRGVPNSLTYNFIRGDFEKFNIDQRTGVITVNTSLDRDTPDVRNTGGVYAMYVEVGTEHLVDPSGQWPLSVMQASEIVPIDQVNNGDTVATTLVTVTVQDINDNQPAFDSSNYQASILENMQNGVPIEFQTGTMRCSDVDEGTNSHFVLSLEQNGQPYYDFSPLPAEVYSESTILIRVNNSENLDYEKNKEIIFEVVAREVDTVERRSSTATVTLQVNDMNDNPPVFPNDTYLVKINENTPVRTEVILLEATDADDGLYGTIVYSIRGANNKFGIQPASGQVYIANDIDREEADEYYLTGEARDGGGSRTPVEVRIIILDVNDNAPEFRRESYEAILRESDSDFLRPLFVEATDEDQVGTNNSIVKYRIVETPANLESNFTINPDTGRIQVIDTIDYEELDPVLDGIINLKVEAYDLAVDSLSTVINVTITVERYKKNYFYGNSIILLFMTHSNLFTGTVLLEVKASDSDGTNPNNEIIYRIESGALDKFRINFETGQLLVETGARLNREEKDVFVMNVSAIDKGTPPQTGRCTVTVTLTDVNDEMPVFKPASQTVGIIESANVGDALLSYTAKDNDDNSQLQYEIMKDQIKAYNERNQLIDAELLNVTDYFTVVTDSGLVVISGKLDREVAERIELPIVATDLNAWRPAEQTASAILTIVLADANDNAPVFKPSSTYTVKISEGQDIDNEALRVEATDPDKNQLVKFTLGSDGEKHFKIDEDTGIIKIKQKLDREKEPTLTFSVVAEDNDVSPLSSTATVSVTVLDVNDNAPIFREHPQFYTVREDADVSTEVGEIQADDPDTGNFGKVFYQLEGIDSDGTFKIDENLGVISVDKVLDREKKGEYSLVVVATDNKPDLKDQRSNRTTVTIRLDDINDNSPVFLNSDSDIPNIPESSPLDTNVFTVQASDKDLGKNGSVEYSLGVDTNATNNNGEQIFRIDQNGKIFVAADLRSALGLRYVTVEIQDKGVPPLTNSSAFYFRIADVNDDPPSFKIPDPNNPVVLTEEGQPINTTVINIVAEDDDQGENGRVVYSIMSSPTDEDWKKFDLDPLTGRLSNKEILDRETQEKYEIRVRASDNGLPRNHKTDMTIIIMIKDVNDQDPEFSRQKLETPHKMAVLEESSTECVGSVGLADDKDVMENFTMICYYIVSTGLEDTFTLTTSGQLCVQKSIDREVVPYTYLVIKASSNCYETITPTVIPGDSTVPPEYVETDLTLLWVNVSIADINDNKPKFKRSELLLGITKTIQFGTFIYNLKNEVKDLDSSEFGISKFTQIGDVDIQPEALRNELAGQVPFLLYTNGSVKTNAYFRSTMYGYFILSMVVQDKGGKNDTAKLRISLINDNQRLKVIFRRKVAVVGNFKDEFASELQNITGFRIVVDDIRTHINSSGMPELDKTDMFIHGEDLKTNEVVPALDLLTAIDYSAERMVDILNGYNIVKIVETDPAEKEDNTIRNLRMALILVSVILGSLLIILAVAFYFSRRKYQRKLKAATAMAYGSKDSDLYKLEMPGTNIHSYENANPIYLEKILLAEGEEDGQNSLDENAIETNPNYDEQEVTMNIYPEDRDPGNVEGTTDVYLKAALKEHETSKNLKNNEINKSIPNGKLKIRNGQTTSPVDENELSTTRNIDGLQTTEI</sequence>
<dbReference type="GO" id="GO:0005509">
    <property type="term" value="F:calcium ion binding"/>
    <property type="evidence" value="ECO:0007669"/>
    <property type="project" value="UniProtKB-UniRule"/>
</dbReference>
<feature type="domain" description="Cadherin" evidence="16">
    <location>
        <begin position="628"/>
        <end position="748"/>
    </location>
</feature>
<keyword evidence="18" id="KW-1185">Reference proteome</keyword>
<keyword evidence="5" id="KW-0732">Signal</keyword>
<gene>
    <name evidence="17" type="ORF">LOTGIDRAFT_154544</name>
</gene>
<dbReference type="GO" id="GO:0005886">
    <property type="term" value="C:plasma membrane"/>
    <property type="evidence" value="ECO:0007669"/>
    <property type="project" value="UniProtKB-SubCell"/>
</dbReference>
<evidence type="ECO:0000256" key="3">
    <source>
        <dbReference type="ARBA" id="ARBA00022536"/>
    </source>
</evidence>
<feature type="domain" description="Cadherin" evidence="16">
    <location>
        <begin position="849"/>
        <end position="971"/>
    </location>
</feature>
<feature type="domain" description="Cadherin" evidence="16">
    <location>
        <begin position="160"/>
        <end position="272"/>
    </location>
</feature>
<evidence type="ECO:0000313" key="17">
    <source>
        <dbReference type="EMBL" id="ESO87057.1"/>
    </source>
</evidence>
<evidence type="ECO:0000256" key="15">
    <source>
        <dbReference type="SAM" id="Phobius"/>
    </source>
</evidence>
<evidence type="ECO:0000256" key="11">
    <source>
        <dbReference type="ARBA" id="ARBA00023157"/>
    </source>
</evidence>
<dbReference type="PANTHER" id="PTHR24026">
    <property type="entry name" value="FAT ATYPICAL CADHERIN-RELATED"/>
    <property type="match status" value="1"/>
</dbReference>
<feature type="transmembrane region" description="Helical" evidence="15">
    <location>
        <begin position="1756"/>
        <end position="1778"/>
    </location>
</feature>
<keyword evidence="4 15" id="KW-0812">Transmembrane</keyword>
<feature type="domain" description="Cadherin" evidence="16">
    <location>
        <begin position="527"/>
        <end position="627"/>
    </location>
</feature>
<dbReference type="GeneID" id="20236317"/>
<dbReference type="Proteomes" id="UP000030746">
    <property type="component" value="Unassembled WGS sequence"/>
</dbReference>
<feature type="domain" description="Cadherin" evidence="16">
    <location>
        <begin position="1192"/>
        <end position="1292"/>
    </location>
</feature>
<evidence type="ECO:0000256" key="12">
    <source>
        <dbReference type="ARBA" id="ARBA00023180"/>
    </source>
</evidence>
<evidence type="ECO:0000256" key="2">
    <source>
        <dbReference type="ARBA" id="ARBA00022475"/>
    </source>
</evidence>
<feature type="compositionally biased region" description="Polar residues" evidence="14">
    <location>
        <begin position="1908"/>
        <end position="1934"/>
    </location>
</feature>
<evidence type="ECO:0000256" key="4">
    <source>
        <dbReference type="ARBA" id="ARBA00022692"/>
    </source>
</evidence>
<dbReference type="InterPro" id="IPR020894">
    <property type="entry name" value="Cadherin_CS"/>
</dbReference>
<dbReference type="KEGG" id="lgi:LOTGIDRAFT_154544"/>
<reference evidence="17 18" key="1">
    <citation type="journal article" date="2013" name="Nature">
        <title>Insights into bilaterian evolution from three spiralian genomes.</title>
        <authorList>
            <person name="Simakov O."/>
            <person name="Marletaz F."/>
            <person name="Cho S.J."/>
            <person name="Edsinger-Gonzales E."/>
            <person name="Havlak P."/>
            <person name="Hellsten U."/>
            <person name="Kuo D.H."/>
            <person name="Larsson T."/>
            <person name="Lv J."/>
            <person name="Arendt D."/>
            <person name="Savage R."/>
            <person name="Osoegawa K."/>
            <person name="de Jong P."/>
            <person name="Grimwood J."/>
            <person name="Chapman J.A."/>
            <person name="Shapiro H."/>
            <person name="Aerts A."/>
            <person name="Otillar R.P."/>
            <person name="Terry A.Y."/>
            <person name="Boore J.L."/>
            <person name="Grigoriev I.V."/>
            <person name="Lindberg D.R."/>
            <person name="Seaver E.C."/>
            <person name="Weisblat D.A."/>
            <person name="Putnam N.H."/>
            <person name="Rokhsar D.S."/>
        </authorList>
    </citation>
    <scope>NUCLEOTIDE SEQUENCE [LARGE SCALE GENOMIC DNA]</scope>
</reference>
<keyword evidence="8" id="KW-0130">Cell adhesion</keyword>
<dbReference type="Pfam" id="PF00028">
    <property type="entry name" value="Cadherin"/>
    <property type="match status" value="10"/>
</dbReference>
<dbReference type="FunFam" id="2.60.40.60:FF:000024">
    <property type="entry name" value="FAT atypical cadherin 3"/>
    <property type="match status" value="1"/>
</dbReference>
<feature type="domain" description="Cadherin" evidence="16">
    <location>
        <begin position="1075"/>
        <end position="1182"/>
    </location>
</feature>
<keyword evidence="11" id="KW-1015">Disulfide bond</keyword>
<dbReference type="PROSITE" id="PS50268">
    <property type="entry name" value="CADHERIN_2"/>
    <property type="match status" value="13"/>
</dbReference>
<dbReference type="RefSeq" id="XP_009062011.1">
    <property type="nucleotide sequence ID" value="XM_009063763.1"/>
</dbReference>
<feature type="domain" description="Cadherin" evidence="16">
    <location>
        <begin position="1409"/>
        <end position="1532"/>
    </location>
</feature>
<dbReference type="InterPro" id="IPR015919">
    <property type="entry name" value="Cadherin-like_sf"/>
</dbReference>
<proteinExistence type="predicted"/>
<evidence type="ECO:0000256" key="7">
    <source>
        <dbReference type="ARBA" id="ARBA00022837"/>
    </source>
</evidence>
<evidence type="ECO:0000256" key="6">
    <source>
        <dbReference type="ARBA" id="ARBA00022737"/>
    </source>
</evidence>
<feature type="domain" description="Cadherin" evidence="16">
    <location>
        <begin position="757"/>
        <end position="848"/>
    </location>
</feature>
<evidence type="ECO:0000256" key="14">
    <source>
        <dbReference type="SAM" id="MobiDB-lite"/>
    </source>
</evidence>
<accession>V3ZRT8</accession>
<dbReference type="FunFam" id="2.60.40.60:FF:000098">
    <property type="entry name" value="cadherin-23 isoform X1"/>
    <property type="match status" value="1"/>
</dbReference>
<dbReference type="SMART" id="SM00112">
    <property type="entry name" value="CA"/>
    <property type="match status" value="13"/>
</dbReference>
<evidence type="ECO:0000256" key="9">
    <source>
        <dbReference type="ARBA" id="ARBA00022989"/>
    </source>
</evidence>
<keyword evidence="3" id="KW-0245">EGF-like domain</keyword>
<organism evidence="17 18">
    <name type="scientific">Lottia gigantea</name>
    <name type="common">Giant owl limpet</name>
    <dbReference type="NCBI Taxonomy" id="225164"/>
    <lineage>
        <taxon>Eukaryota</taxon>
        <taxon>Metazoa</taxon>
        <taxon>Spiralia</taxon>
        <taxon>Lophotrochozoa</taxon>
        <taxon>Mollusca</taxon>
        <taxon>Gastropoda</taxon>
        <taxon>Patellogastropoda</taxon>
        <taxon>Lottioidea</taxon>
        <taxon>Lottiidae</taxon>
        <taxon>Lottia</taxon>
    </lineage>
</organism>
<feature type="domain" description="Cadherin" evidence="16">
    <location>
        <begin position="408"/>
        <end position="526"/>
    </location>
</feature>
<dbReference type="InterPro" id="IPR002126">
    <property type="entry name" value="Cadherin-like_dom"/>
</dbReference>
<name>V3ZRT8_LOTGI</name>
<keyword evidence="2" id="KW-1003">Cell membrane</keyword>
<dbReference type="EMBL" id="KB202953">
    <property type="protein sequence ID" value="ESO87057.1"/>
    <property type="molecule type" value="Genomic_DNA"/>
</dbReference>
<evidence type="ECO:0000259" key="16">
    <source>
        <dbReference type="PROSITE" id="PS50268"/>
    </source>
</evidence>
<keyword evidence="12" id="KW-0325">Glycoprotein</keyword>
<evidence type="ECO:0000256" key="8">
    <source>
        <dbReference type="ARBA" id="ARBA00022889"/>
    </source>
</evidence>
<feature type="domain" description="Cadherin" evidence="16">
    <location>
        <begin position="973"/>
        <end position="1074"/>
    </location>
</feature>
<dbReference type="PROSITE" id="PS00232">
    <property type="entry name" value="CADHERIN_1"/>
    <property type="match status" value="5"/>
</dbReference>
<feature type="domain" description="Cadherin" evidence="16">
    <location>
        <begin position="273"/>
        <end position="407"/>
    </location>
</feature>
<dbReference type="CTD" id="20236317"/>
<comment type="subcellular location">
    <subcellularLocation>
        <location evidence="1">Cell membrane</location>
        <topology evidence="1">Single-pass type I membrane protein</topology>
    </subcellularLocation>
</comment>
<dbReference type="OMA" id="DQGKNGT"/>
<dbReference type="PRINTS" id="PR00205">
    <property type="entry name" value="CADHERIN"/>
</dbReference>
<protein>
    <recommendedName>
        <fullName evidence="16">Cadherin domain-containing protein</fullName>
    </recommendedName>
</protein>